<dbReference type="InterPro" id="IPR024934">
    <property type="entry name" value="Rubredoxin-like_dom"/>
</dbReference>
<evidence type="ECO:0000256" key="2">
    <source>
        <dbReference type="ARBA" id="ARBA00022448"/>
    </source>
</evidence>
<dbReference type="InterPro" id="IPR012347">
    <property type="entry name" value="Ferritin-like"/>
</dbReference>
<dbReference type="InterPro" id="IPR009078">
    <property type="entry name" value="Ferritin-like_SF"/>
</dbReference>
<dbReference type="InterPro" id="IPR052753">
    <property type="entry name" value="Rbr2/Nigerythrin"/>
</dbReference>
<comment type="cofactor">
    <cofactor evidence="1">
        <name>Fe(3+)</name>
        <dbReference type="ChEBI" id="CHEBI:29034"/>
    </cofactor>
</comment>
<dbReference type="AlphaFoldDB" id="A0A1I6DP60"/>
<dbReference type="InterPro" id="IPR009040">
    <property type="entry name" value="Ferritin-like_diiron"/>
</dbReference>
<name>A0A1I6DP60_9FIRM</name>
<dbReference type="EMBL" id="FOYM01000014">
    <property type="protein sequence ID" value="SFR07181.1"/>
    <property type="molecule type" value="Genomic_DNA"/>
</dbReference>
<keyword evidence="3" id="KW-0249">Electron transport</keyword>
<evidence type="ECO:0000313" key="7">
    <source>
        <dbReference type="Proteomes" id="UP000199584"/>
    </source>
</evidence>
<dbReference type="Gene3D" id="2.20.28.10">
    <property type="match status" value="1"/>
</dbReference>
<reference evidence="7" key="1">
    <citation type="submission" date="2016-10" db="EMBL/GenBank/DDBJ databases">
        <authorList>
            <person name="Varghese N."/>
            <person name="Submissions S."/>
        </authorList>
    </citation>
    <scope>NUCLEOTIDE SEQUENCE [LARGE SCALE GENOMIC DNA]</scope>
    <source>
        <strain evidence="7">DSM 3669</strain>
    </source>
</reference>
<evidence type="ECO:0000256" key="1">
    <source>
        <dbReference type="ARBA" id="ARBA00001965"/>
    </source>
</evidence>
<dbReference type="PROSITE" id="PS50905">
    <property type="entry name" value="FERRITIN_LIKE"/>
    <property type="match status" value="1"/>
</dbReference>
<dbReference type="PANTHER" id="PTHR33746:SF4">
    <property type="entry name" value="RUBRERYTHRIN"/>
    <property type="match status" value="1"/>
</dbReference>
<protein>
    <submittedName>
        <fullName evidence="6">Rubrerythrin</fullName>
    </submittedName>
</protein>
<dbReference type="Gene3D" id="1.20.1260.10">
    <property type="match status" value="1"/>
</dbReference>
<dbReference type="PANTHER" id="PTHR33746">
    <property type="entry name" value="RUBRERYTHRIN"/>
    <property type="match status" value="1"/>
</dbReference>
<evidence type="ECO:0000313" key="6">
    <source>
        <dbReference type="EMBL" id="SFR07181.1"/>
    </source>
</evidence>
<dbReference type="Pfam" id="PF02915">
    <property type="entry name" value="Rubrerythrin"/>
    <property type="match status" value="1"/>
</dbReference>
<dbReference type="CDD" id="cd01041">
    <property type="entry name" value="Rubrerythrin"/>
    <property type="match status" value="1"/>
</dbReference>
<dbReference type="Proteomes" id="UP000199584">
    <property type="component" value="Unassembled WGS sequence"/>
</dbReference>
<dbReference type="PROSITE" id="PS50903">
    <property type="entry name" value="RUBREDOXIN_LIKE"/>
    <property type="match status" value="1"/>
</dbReference>
<feature type="domain" description="Ferritin-like diiron" evidence="5">
    <location>
        <begin position="1"/>
        <end position="129"/>
    </location>
</feature>
<organism evidence="6 7">
    <name type="scientific">Desulfoscipio geothermicus DSM 3669</name>
    <dbReference type="NCBI Taxonomy" id="1121426"/>
    <lineage>
        <taxon>Bacteria</taxon>
        <taxon>Bacillati</taxon>
        <taxon>Bacillota</taxon>
        <taxon>Clostridia</taxon>
        <taxon>Eubacteriales</taxon>
        <taxon>Desulfallaceae</taxon>
        <taxon>Desulfoscipio</taxon>
    </lineage>
</organism>
<dbReference type="OrthoDB" id="9799749at2"/>
<dbReference type="GO" id="GO:0016491">
    <property type="term" value="F:oxidoreductase activity"/>
    <property type="evidence" value="ECO:0007669"/>
    <property type="project" value="InterPro"/>
</dbReference>
<dbReference type="SUPFAM" id="SSF57802">
    <property type="entry name" value="Rubredoxin-like"/>
    <property type="match status" value="1"/>
</dbReference>
<evidence type="ECO:0000259" key="4">
    <source>
        <dbReference type="PROSITE" id="PS50903"/>
    </source>
</evidence>
<proteinExistence type="predicted"/>
<evidence type="ECO:0000256" key="3">
    <source>
        <dbReference type="ARBA" id="ARBA00022982"/>
    </source>
</evidence>
<dbReference type="RefSeq" id="WP_092483505.1">
    <property type="nucleotide sequence ID" value="NZ_FOYM01000014.1"/>
</dbReference>
<evidence type="ECO:0000259" key="5">
    <source>
        <dbReference type="PROSITE" id="PS50905"/>
    </source>
</evidence>
<gene>
    <name evidence="6" type="ORF">SAMN05660706_11456</name>
</gene>
<dbReference type="STRING" id="39060.SAMN05660706_11456"/>
<accession>A0A1I6DP60</accession>
<dbReference type="GO" id="GO:0005506">
    <property type="term" value="F:iron ion binding"/>
    <property type="evidence" value="ECO:0007669"/>
    <property type="project" value="InterPro"/>
</dbReference>
<dbReference type="SUPFAM" id="SSF47240">
    <property type="entry name" value="Ferritin-like"/>
    <property type="match status" value="1"/>
</dbReference>
<dbReference type="Pfam" id="PF21349">
    <property type="entry name" value="RUBY_RBDX"/>
    <property type="match status" value="1"/>
</dbReference>
<dbReference type="InterPro" id="IPR003251">
    <property type="entry name" value="Rr_diiron-bd_dom"/>
</dbReference>
<feature type="domain" description="Rubredoxin-like" evidence="4">
    <location>
        <begin position="134"/>
        <end position="167"/>
    </location>
</feature>
<dbReference type="InterPro" id="IPR048574">
    <property type="entry name" value="RUBY_RBDX"/>
</dbReference>
<keyword evidence="7" id="KW-1185">Reference proteome</keyword>
<sequence length="167" mass="18346">MSQKTQENLMAAFAGESQANRKYLAFAQKADKEGKAKTARLFRAVAEAETIHALKHLETASKVGSTMDNVKEAIEGETYEFSNMYPEFIEKAKEEGEAKATKSFELANEAEKVHADLYKKALAALEAGGDMQAESFHLCPVCGYVALDQAPERCPICNAPAKTFKPY</sequence>
<keyword evidence="2" id="KW-0813">Transport</keyword>